<feature type="non-terminal residue" evidence="6">
    <location>
        <position position="1"/>
    </location>
</feature>
<dbReference type="GO" id="GO:0022857">
    <property type="term" value="F:transmembrane transporter activity"/>
    <property type="evidence" value="ECO:0007669"/>
    <property type="project" value="InterPro"/>
</dbReference>
<dbReference type="EMBL" id="BTRK01000004">
    <property type="protein sequence ID" value="GMR47191.1"/>
    <property type="molecule type" value="Genomic_DNA"/>
</dbReference>
<evidence type="ECO:0000256" key="2">
    <source>
        <dbReference type="ARBA" id="ARBA00022692"/>
    </source>
</evidence>
<evidence type="ECO:0000313" key="6">
    <source>
        <dbReference type="EMBL" id="GMR47191.1"/>
    </source>
</evidence>
<feature type="transmembrane region" description="Helical" evidence="5">
    <location>
        <begin position="83"/>
        <end position="102"/>
    </location>
</feature>
<dbReference type="GO" id="GO:0005765">
    <property type="term" value="C:lysosomal membrane"/>
    <property type="evidence" value="ECO:0007669"/>
    <property type="project" value="TreeGrafter"/>
</dbReference>
<dbReference type="PANTHER" id="PTHR23510:SF25">
    <property type="entry name" value="MFS DOMAIN-CONTAINING PROTEIN"/>
    <property type="match status" value="1"/>
</dbReference>
<feature type="transmembrane region" description="Helical" evidence="5">
    <location>
        <begin position="108"/>
        <end position="127"/>
    </location>
</feature>
<feature type="transmembrane region" description="Helical" evidence="5">
    <location>
        <begin position="49"/>
        <end position="71"/>
    </location>
</feature>
<dbReference type="InterPro" id="IPR011701">
    <property type="entry name" value="MFS"/>
</dbReference>
<evidence type="ECO:0000256" key="1">
    <source>
        <dbReference type="ARBA" id="ARBA00004141"/>
    </source>
</evidence>
<dbReference type="Gene3D" id="1.20.1250.20">
    <property type="entry name" value="MFS general substrate transporter like domains"/>
    <property type="match status" value="1"/>
</dbReference>
<dbReference type="AlphaFoldDB" id="A0AAN5I0W6"/>
<comment type="subcellular location">
    <subcellularLocation>
        <location evidence="1">Membrane</location>
        <topology evidence="1">Multi-pass membrane protein</topology>
    </subcellularLocation>
</comment>
<accession>A0AAN5I0W6</accession>
<keyword evidence="2 5" id="KW-0812">Transmembrane</keyword>
<dbReference type="InterPro" id="IPR036259">
    <property type="entry name" value="MFS_trans_sf"/>
</dbReference>
<evidence type="ECO:0000256" key="3">
    <source>
        <dbReference type="ARBA" id="ARBA00022989"/>
    </source>
</evidence>
<protein>
    <recommendedName>
        <fullName evidence="8">Membrane transporter</fullName>
    </recommendedName>
</protein>
<dbReference type="PANTHER" id="PTHR23510">
    <property type="entry name" value="INNER MEMBRANE TRANSPORT PROTEIN YAJR"/>
    <property type="match status" value="1"/>
</dbReference>
<dbReference type="Pfam" id="PF07690">
    <property type="entry name" value="MFS_1"/>
    <property type="match status" value="1"/>
</dbReference>
<sequence length="172" mass="19494">REEEEKKRRWKPTLVAVVLTFLCSVENSMLAMGEWPYNNQIDHDASATFFGFASAADKTGHAVFAFVFAIWAHRISGIRISMLVGRCITLVSCVMYIFVEFIPYNRRWWMLVCYLLFGIGFGTSPLLRSYIVRVSSDENRSTAYAFQTGAAMLSIIVGPRELDLFGIKTLSP</sequence>
<name>A0AAN5I0W6_9BILA</name>
<evidence type="ECO:0000313" key="7">
    <source>
        <dbReference type="Proteomes" id="UP001328107"/>
    </source>
</evidence>
<keyword evidence="3 5" id="KW-1133">Transmembrane helix</keyword>
<reference evidence="7" key="1">
    <citation type="submission" date="2022-10" db="EMBL/GenBank/DDBJ databases">
        <title>Genome assembly of Pristionchus species.</title>
        <authorList>
            <person name="Yoshida K."/>
            <person name="Sommer R.J."/>
        </authorList>
    </citation>
    <scope>NUCLEOTIDE SEQUENCE [LARGE SCALE GENOMIC DNA]</scope>
    <source>
        <strain evidence="7">RS5460</strain>
    </source>
</reference>
<keyword evidence="4 5" id="KW-0472">Membrane</keyword>
<dbReference type="InterPro" id="IPR051068">
    <property type="entry name" value="MFS_Domain-Containing_Protein"/>
</dbReference>
<organism evidence="6 7">
    <name type="scientific">Pristionchus mayeri</name>
    <dbReference type="NCBI Taxonomy" id="1317129"/>
    <lineage>
        <taxon>Eukaryota</taxon>
        <taxon>Metazoa</taxon>
        <taxon>Ecdysozoa</taxon>
        <taxon>Nematoda</taxon>
        <taxon>Chromadorea</taxon>
        <taxon>Rhabditida</taxon>
        <taxon>Rhabditina</taxon>
        <taxon>Diplogasteromorpha</taxon>
        <taxon>Diplogasteroidea</taxon>
        <taxon>Neodiplogasteridae</taxon>
        <taxon>Pristionchus</taxon>
    </lineage>
</organism>
<comment type="caution">
    <text evidence="6">The sequence shown here is derived from an EMBL/GenBank/DDBJ whole genome shotgun (WGS) entry which is preliminary data.</text>
</comment>
<evidence type="ECO:0000256" key="4">
    <source>
        <dbReference type="ARBA" id="ARBA00023136"/>
    </source>
</evidence>
<gene>
    <name evidence="6" type="ORF">PMAYCL1PPCAC_17386</name>
</gene>
<proteinExistence type="predicted"/>
<dbReference type="SUPFAM" id="SSF103473">
    <property type="entry name" value="MFS general substrate transporter"/>
    <property type="match status" value="1"/>
</dbReference>
<evidence type="ECO:0008006" key="8">
    <source>
        <dbReference type="Google" id="ProtNLM"/>
    </source>
</evidence>
<keyword evidence="7" id="KW-1185">Reference proteome</keyword>
<evidence type="ECO:0000256" key="5">
    <source>
        <dbReference type="SAM" id="Phobius"/>
    </source>
</evidence>
<dbReference type="Proteomes" id="UP001328107">
    <property type="component" value="Unassembled WGS sequence"/>
</dbReference>